<dbReference type="EMBL" id="FRFD01000014">
    <property type="protein sequence ID" value="SHO53585.1"/>
    <property type="molecule type" value="Genomic_DNA"/>
</dbReference>
<dbReference type="Gene3D" id="3.40.47.10">
    <property type="match status" value="1"/>
</dbReference>
<evidence type="ECO:0000256" key="2">
    <source>
        <dbReference type="ARBA" id="ARBA00023315"/>
    </source>
</evidence>
<dbReference type="GO" id="GO:0044550">
    <property type="term" value="P:secondary metabolite biosynthetic process"/>
    <property type="evidence" value="ECO:0007669"/>
    <property type="project" value="TreeGrafter"/>
</dbReference>
<proteinExistence type="predicted"/>
<dbReference type="GO" id="GO:0004315">
    <property type="term" value="F:3-oxoacyl-[acyl-carrier-protein] synthase activity"/>
    <property type="evidence" value="ECO:0007669"/>
    <property type="project" value="InterPro"/>
</dbReference>
<dbReference type="SMR" id="A0A1M7YLS0"/>
<evidence type="ECO:0000259" key="3">
    <source>
        <dbReference type="Pfam" id="PF08541"/>
    </source>
</evidence>
<dbReference type="GO" id="GO:0006633">
    <property type="term" value="P:fatty acid biosynthetic process"/>
    <property type="evidence" value="ECO:0007669"/>
    <property type="project" value="InterPro"/>
</dbReference>
<dbReference type="AlphaFoldDB" id="A0A1M7YLS0"/>
<keyword evidence="6" id="KW-1185">Reference proteome</keyword>
<evidence type="ECO:0000313" key="5">
    <source>
        <dbReference type="EMBL" id="SHO53585.1"/>
    </source>
</evidence>
<dbReference type="InterPro" id="IPR016039">
    <property type="entry name" value="Thiolase-like"/>
</dbReference>
<name>A0A1M7YLS0_9FIRM</name>
<dbReference type="STRING" id="1121345.SAMN02745217_04174"/>
<gene>
    <name evidence="5" type="ORF">SAMN02745217_04174</name>
</gene>
<dbReference type="CDD" id="cd00830">
    <property type="entry name" value="KAS_III"/>
    <property type="match status" value="1"/>
</dbReference>
<organism evidence="5 6">
    <name type="scientific">Anaerocolumna xylanovorans DSM 12503</name>
    <dbReference type="NCBI Taxonomy" id="1121345"/>
    <lineage>
        <taxon>Bacteria</taxon>
        <taxon>Bacillati</taxon>
        <taxon>Bacillota</taxon>
        <taxon>Clostridia</taxon>
        <taxon>Lachnospirales</taxon>
        <taxon>Lachnospiraceae</taxon>
        <taxon>Anaerocolumna</taxon>
    </lineage>
</organism>
<dbReference type="Proteomes" id="UP000184612">
    <property type="component" value="Unassembled WGS sequence"/>
</dbReference>
<accession>A0A1M7YLS0</accession>
<dbReference type="PANTHER" id="PTHR34069">
    <property type="entry name" value="3-OXOACYL-[ACYL-CARRIER-PROTEIN] SYNTHASE 3"/>
    <property type="match status" value="1"/>
</dbReference>
<dbReference type="InterPro" id="IPR013751">
    <property type="entry name" value="ACP_syn_III_N"/>
</dbReference>
<sequence length="343" mass="37757">MVKTMNYIAKLVGVGQALPERVVTSEEMEAMMGFDQLGIRKGMAKILSGVSERRFASDEINSSDLAVEAAKEAMEMAGKKAEDIDLVIFSALTQDVAEPATANIIMDKLNIRNAKSFDIKNACNAFVCAIEIANMYIKCNDVKNVLIASGEVLSRFVKMDLLKDPAKLKDVNSTFSVGDGGGAIVLERQESEEDFGIITAFRTFPDTWSDGVLWGGGTIYPHDPDKFYFQNESEELMKINFKRAMKFFEEQMEKMKIVREEIDLFIPTQITKYIIIKSSEVLKLPDDRVVSQIGTLGNMSTASIPVALSRAVNSGQLKIGTGQKVVLLGVANGFNVGLVYMSI</sequence>
<feature type="domain" description="Beta-ketoacyl-[acyl-carrier-protein] synthase III C-terminal" evidence="3">
    <location>
        <begin position="253"/>
        <end position="340"/>
    </location>
</feature>
<dbReference type="Pfam" id="PF08541">
    <property type="entry name" value="ACP_syn_III_C"/>
    <property type="match status" value="1"/>
</dbReference>
<reference evidence="5 6" key="1">
    <citation type="submission" date="2016-12" db="EMBL/GenBank/DDBJ databases">
        <authorList>
            <person name="Song W.-J."/>
            <person name="Kurnit D.M."/>
        </authorList>
    </citation>
    <scope>NUCLEOTIDE SEQUENCE [LARGE SCALE GENOMIC DNA]</scope>
    <source>
        <strain evidence="5 6">DSM 12503</strain>
    </source>
</reference>
<evidence type="ECO:0000259" key="4">
    <source>
        <dbReference type="Pfam" id="PF08545"/>
    </source>
</evidence>
<dbReference type="InterPro" id="IPR013747">
    <property type="entry name" value="ACP_syn_III_C"/>
</dbReference>
<feature type="domain" description="Beta-ketoacyl-[acyl-carrier-protein] synthase III N-terminal" evidence="4">
    <location>
        <begin position="117"/>
        <end position="198"/>
    </location>
</feature>
<dbReference type="PANTHER" id="PTHR34069:SF2">
    <property type="entry name" value="BETA-KETOACYL-[ACYL-CARRIER-PROTEIN] SYNTHASE III"/>
    <property type="match status" value="1"/>
</dbReference>
<evidence type="ECO:0000313" key="6">
    <source>
        <dbReference type="Proteomes" id="UP000184612"/>
    </source>
</evidence>
<dbReference type="Pfam" id="PF08545">
    <property type="entry name" value="ACP_syn_III"/>
    <property type="match status" value="1"/>
</dbReference>
<dbReference type="OrthoDB" id="9815506at2"/>
<protein>
    <submittedName>
        <fullName evidence="5">3-oxoacyl-(Acyl-carrier-protein) synthase III</fullName>
    </submittedName>
</protein>
<evidence type="ECO:0000256" key="1">
    <source>
        <dbReference type="ARBA" id="ARBA00022679"/>
    </source>
</evidence>
<keyword evidence="2" id="KW-0012">Acyltransferase</keyword>
<keyword evidence="1" id="KW-0808">Transferase</keyword>
<dbReference type="SUPFAM" id="SSF53901">
    <property type="entry name" value="Thiolase-like"/>
    <property type="match status" value="2"/>
</dbReference>